<evidence type="ECO:0000313" key="2">
    <source>
        <dbReference type="EMBL" id="SHF06352.1"/>
    </source>
</evidence>
<keyword evidence="3" id="KW-1185">Reference proteome</keyword>
<proteinExistence type="predicted"/>
<protein>
    <submittedName>
        <fullName evidence="2">NurA domain-containing protein</fullName>
    </submittedName>
</protein>
<evidence type="ECO:0000259" key="1">
    <source>
        <dbReference type="SMART" id="SM00933"/>
    </source>
</evidence>
<name>A0A1M4YLE1_9BACL</name>
<dbReference type="EMBL" id="FQVL01000007">
    <property type="protein sequence ID" value="SHF06352.1"/>
    <property type="molecule type" value="Genomic_DNA"/>
</dbReference>
<accession>A0A1M4YLE1</accession>
<dbReference type="SMART" id="SM00933">
    <property type="entry name" value="NurA"/>
    <property type="match status" value="1"/>
</dbReference>
<dbReference type="STRING" id="112248.SAMN05444392_10711"/>
<organism evidence="2 3">
    <name type="scientific">Seinonella peptonophila</name>
    <dbReference type="NCBI Taxonomy" id="112248"/>
    <lineage>
        <taxon>Bacteria</taxon>
        <taxon>Bacillati</taxon>
        <taxon>Bacillota</taxon>
        <taxon>Bacilli</taxon>
        <taxon>Bacillales</taxon>
        <taxon>Thermoactinomycetaceae</taxon>
        <taxon>Seinonella</taxon>
    </lineage>
</organism>
<feature type="domain" description="NurA" evidence="1">
    <location>
        <begin position="61"/>
        <end position="287"/>
    </location>
</feature>
<evidence type="ECO:0000313" key="3">
    <source>
        <dbReference type="Proteomes" id="UP000184476"/>
    </source>
</evidence>
<reference evidence="2 3" key="1">
    <citation type="submission" date="2016-11" db="EMBL/GenBank/DDBJ databases">
        <authorList>
            <person name="Jaros S."/>
            <person name="Januszkiewicz K."/>
            <person name="Wedrychowicz H."/>
        </authorList>
    </citation>
    <scope>NUCLEOTIDE SEQUENCE [LARGE SCALE GENOMIC DNA]</scope>
    <source>
        <strain evidence="2 3">DSM 44666</strain>
    </source>
</reference>
<sequence>MLPISKELKEKLREINRSLREVYPTQAMNRQQARRKLSELGTFYAVEAWSPEEAKEWLGDRTMIGVDGSVNSTPGSPLRTISVFQALAKGTKGEEKWMADVQTPLLPNFLGFQEGQAAREAQERGALLSALELQVASYAIEHWKPRVVMMDGSLLHFMIDDHEKWNQLMRDAERENALLIGVAEEINTHRLVQEIAPEFPTWTDRDLLYGVLKQGEVFIWEDWSPAGSQLWKVAMRTASSPIPIGIDGLKSQEDAISMIFQLVYSLTPKQGRGIPYWLDIVDHQVRVTNPLVSTMIEEYIDPDIRHHLLMLKRNDRMI</sequence>
<dbReference type="Proteomes" id="UP000184476">
    <property type="component" value="Unassembled WGS sequence"/>
</dbReference>
<gene>
    <name evidence="2" type="ORF">SAMN05444392_10711</name>
</gene>
<dbReference type="RefSeq" id="WP_073155031.1">
    <property type="nucleotide sequence ID" value="NZ_FQVL01000007.1"/>
</dbReference>
<dbReference type="Pfam" id="PF09376">
    <property type="entry name" value="NurA"/>
    <property type="match status" value="1"/>
</dbReference>
<dbReference type="InterPro" id="IPR018977">
    <property type="entry name" value="NurA_domain"/>
</dbReference>
<dbReference type="AlphaFoldDB" id="A0A1M4YLE1"/>